<comment type="caution">
    <text evidence="1">The sequence shown here is derived from an EMBL/GenBank/DDBJ whole genome shotgun (WGS) entry which is preliminary data.</text>
</comment>
<dbReference type="InterPro" id="IPR015003">
    <property type="entry name" value="DUF1853"/>
</dbReference>
<keyword evidence="2" id="KW-1185">Reference proteome</keyword>
<organism evidence="1 2">
    <name type="scientific">Mesoflavibacter profundi</name>
    <dbReference type="NCBI Taxonomy" id="2708110"/>
    <lineage>
        <taxon>Bacteria</taxon>
        <taxon>Pseudomonadati</taxon>
        <taxon>Bacteroidota</taxon>
        <taxon>Flavobacteriia</taxon>
        <taxon>Flavobacteriales</taxon>
        <taxon>Flavobacteriaceae</taxon>
        <taxon>Mesoflavibacter</taxon>
    </lineage>
</organism>
<evidence type="ECO:0000313" key="2">
    <source>
        <dbReference type="Proteomes" id="UP001149142"/>
    </source>
</evidence>
<reference evidence="1" key="1">
    <citation type="submission" date="2022-11" db="EMBL/GenBank/DDBJ databases">
        <title>Refractory cell wall polysaccharides provide important carbon source for microbial heterotrophs in the hadal ocean.</title>
        <authorList>
            <person name="Zhu X."/>
        </authorList>
    </citation>
    <scope>NUCLEOTIDE SEQUENCE</scope>
    <source>
        <strain evidence="1">MTRN7</strain>
    </source>
</reference>
<proteinExistence type="predicted"/>
<gene>
    <name evidence="1" type="ORF">OOZ35_03710</name>
</gene>
<evidence type="ECO:0000313" key="1">
    <source>
        <dbReference type="EMBL" id="MDA0176593.1"/>
    </source>
</evidence>
<name>A0ABT4RY85_9FLAO</name>
<sequence length="270" mass="32273">MEEIIENYQSNFSGFINTPFLFTSKVLGMSPYNLNPKTVFKLNTTINTNERLGKIVEQFVIEVLKKEENNHILAQNLQIQHTPQQTIGEIDCLYSHANQVFHLEIQYKFYLFDPTVGYNEIEHCIGPNRKDTLIKKIEKLKEKQLPLLYSKYTKHYLETLNLESKNIEQQIYFKAQIFMPFGETTTLKTLNNDCIYGFYFNFKDLLKFNNCKFYIPKKLDWLVDVNTHVNWQNYEQILSKLKSFYTEKYAPMLWLKFLNGDIKKSFMVWW</sequence>
<dbReference type="Proteomes" id="UP001149142">
    <property type="component" value="Unassembled WGS sequence"/>
</dbReference>
<dbReference type="Pfam" id="PF08907">
    <property type="entry name" value="DUF1853"/>
    <property type="match status" value="1"/>
</dbReference>
<accession>A0ABT4RY85</accession>
<protein>
    <submittedName>
        <fullName evidence="1">DUF1853 family protein</fullName>
    </submittedName>
</protein>
<dbReference type="EMBL" id="JAPFGC010000002">
    <property type="protein sequence ID" value="MDA0176593.1"/>
    <property type="molecule type" value="Genomic_DNA"/>
</dbReference>
<dbReference type="RefSeq" id="WP_106688701.1">
    <property type="nucleotide sequence ID" value="NZ_CAXQEU010000056.1"/>
</dbReference>